<dbReference type="GO" id="GO:0003677">
    <property type="term" value="F:DNA binding"/>
    <property type="evidence" value="ECO:0007669"/>
    <property type="project" value="UniProtKB-KW"/>
</dbReference>
<keyword evidence="3" id="KW-0804">Transcription</keyword>
<evidence type="ECO:0000256" key="1">
    <source>
        <dbReference type="ARBA" id="ARBA00023015"/>
    </source>
</evidence>
<evidence type="ECO:0000256" key="3">
    <source>
        <dbReference type="ARBA" id="ARBA00023163"/>
    </source>
</evidence>
<evidence type="ECO:0000259" key="4">
    <source>
        <dbReference type="PROSITE" id="PS51118"/>
    </source>
</evidence>
<dbReference type="OrthoDB" id="9792527at2"/>
<name>A0A3S4RUW2_MYCCI</name>
<protein>
    <submittedName>
        <fullName evidence="5">Putative transcriptional regulator</fullName>
    </submittedName>
</protein>
<keyword evidence="1" id="KW-0805">Transcription regulation</keyword>
<dbReference type="SUPFAM" id="SSF46785">
    <property type="entry name" value="Winged helix' DNA-binding domain"/>
    <property type="match status" value="1"/>
</dbReference>
<dbReference type="InterPro" id="IPR036527">
    <property type="entry name" value="SCP2_sterol-bd_dom_sf"/>
</dbReference>
<dbReference type="CDD" id="cd00090">
    <property type="entry name" value="HTH_ARSR"/>
    <property type="match status" value="1"/>
</dbReference>
<keyword evidence="2" id="KW-0238">DNA-binding</keyword>
<feature type="domain" description="HTH hxlR-type" evidence="4">
    <location>
        <begin position="14"/>
        <end position="113"/>
    </location>
</feature>
<sequence>MSGMATRRSYGQFCGLAHALDVVGERWTLLIVRELAIGPKRYTELADALTGIGTSLLATRMRQLEADGVIERRLALDKPGSSVVYDLSEAGRELARAVIPLAMWGARHQMADVEFDEELFRAEWLLAFLAADVRNDLPEGLDAVYEFRIGASVAALHLHAGGTRVTPGPTETPADATIAAAPETVAALVGGRLELGEALTQGLLQADGDSAAVAALVGVIEKRLRALVPA</sequence>
<dbReference type="InterPro" id="IPR036390">
    <property type="entry name" value="WH_DNA-bd_sf"/>
</dbReference>
<gene>
    <name evidence="5" type="primary">ytcD</name>
    <name evidence="5" type="ORF">NCTC10485_03726</name>
</gene>
<dbReference type="InterPro" id="IPR011991">
    <property type="entry name" value="ArsR-like_HTH"/>
</dbReference>
<dbReference type="InterPro" id="IPR036388">
    <property type="entry name" value="WH-like_DNA-bd_sf"/>
</dbReference>
<dbReference type="PANTHER" id="PTHR33204">
    <property type="entry name" value="TRANSCRIPTIONAL REGULATOR, MARR FAMILY"/>
    <property type="match status" value="1"/>
</dbReference>
<proteinExistence type="predicted"/>
<evidence type="ECO:0000313" key="5">
    <source>
        <dbReference type="EMBL" id="VEG49418.1"/>
    </source>
</evidence>
<dbReference type="Proteomes" id="UP000282551">
    <property type="component" value="Chromosome"/>
</dbReference>
<dbReference type="Pfam" id="PF01638">
    <property type="entry name" value="HxlR"/>
    <property type="match status" value="1"/>
</dbReference>
<accession>A0A3S4RUW2</accession>
<dbReference type="EMBL" id="LR134355">
    <property type="protein sequence ID" value="VEG49418.1"/>
    <property type="molecule type" value="Genomic_DNA"/>
</dbReference>
<dbReference type="PROSITE" id="PS51118">
    <property type="entry name" value="HTH_HXLR"/>
    <property type="match status" value="1"/>
</dbReference>
<dbReference type="PANTHER" id="PTHR33204:SF18">
    <property type="entry name" value="TRANSCRIPTIONAL REGULATORY PROTEIN"/>
    <property type="match status" value="1"/>
</dbReference>
<organism evidence="5 6">
    <name type="scientific">Mycolicibacterium chitae</name>
    <name type="common">Mycobacterium chitae</name>
    <dbReference type="NCBI Taxonomy" id="1792"/>
    <lineage>
        <taxon>Bacteria</taxon>
        <taxon>Bacillati</taxon>
        <taxon>Actinomycetota</taxon>
        <taxon>Actinomycetes</taxon>
        <taxon>Mycobacteriales</taxon>
        <taxon>Mycobacteriaceae</taxon>
        <taxon>Mycolicibacterium</taxon>
    </lineage>
</organism>
<dbReference type="Pfam" id="PF02036">
    <property type="entry name" value="SCP2"/>
    <property type="match status" value="1"/>
</dbReference>
<reference evidence="5 6" key="1">
    <citation type="submission" date="2018-12" db="EMBL/GenBank/DDBJ databases">
        <authorList>
            <consortium name="Pathogen Informatics"/>
        </authorList>
    </citation>
    <scope>NUCLEOTIDE SEQUENCE [LARGE SCALE GENOMIC DNA]</scope>
    <source>
        <strain evidence="5 6">NCTC10485</strain>
    </source>
</reference>
<dbReference type="Gene3D" id="1.10.10.10">
    <property type="entry name" value="Winged helix-like DNA-binding domain superfamily/Winged helix DNA-binding domain"/>
    <property type="match status" value="1"/>
</dbReference>
<dbReference type="InterPro" id="IPR002577">
    <property type="entry name" value="HTH_HxlR"/>
</dbReference>
<evidence type="ECO:0000313" key="6">
    <source>
        <dbReference type="Proteomes" id="UP000282551"/>
    </source>
</evidence>
<dbReference type="SUPFAM" id="SSF55718">
    <property type="entry name" value="SCP-like"/>
    <property type="match status" value="1"/>
</dbReference>
<evidence type="ECO:0000256" key="2">
    <source>
        <dbReference type="ARBA" id="ARBA00023125"/>
    </source>
</evidence>
<keyword evidence="6" id="KW-1185">Reference proteome</keyword>
<dbReference type="AlphaFoldDB" id="A0A3S4RUW2"/>
<dbReference type="InterPro" id="IPR003033">
    <property type="entry name" value="SCP2_sterol-bd_dom"/>
</dbReference>
<dbReference type="Gene3D" id="3.30.1050.10">
    <property type="entry name" value="SCP2 sterol-binding domain"/>
    <property type="match status" value="1"/>
</dbReference>